<accession>A0ABT8L1R5</accession>
<evidence type="ECO:0000256" key="1">
    <source>
        <dbReference type="ARBA" id="ARBA00023002"/>
    </source>
</evidence>
<evidence type="ECO:0000256" key="2">
    <source>
        <dbReference type="ARBA" id="ARBA00023027"/>
    </source>
</evidence>
<keyword evidence="2" id="KW-0520">NAD</keyword>
<sequence length="476" mass="53687">MNPLNRNTAQTPAYPVKILQFGEGNFLRAFADWMIDMLNEKADYQSGVAVVQPIPQGMVAKLKEQDGLFHHLLRGLSDGQIVDESRLISCIQQLINPFDDPEQYFAQALNEDLTIVISNTTEAGIKFSEGDSPEPGKLAATFPGKLTQLLKARFDHFKGAPESGLIFIPCELIDRNGDKLKEAILNYTEIWNYPEAFVNWLDRYNYFGNTLVDRIVPGFPKDDIKEIQQNLGYEDNLVVSSEAFHLWVIEGPAEIEVAFPASKVGLNVKFVDDMEPYRTRKVRILNGAHTAMVPIGLLAGIETVKEAVEDEVIGQYIREILFEEIMPNINMPESELREFAENIIERFRNPFIRHELKSISLNSISKFKVRVLPSLLDYIKREQQLPKGLTIALASLIKLYLSADFDPSDDPKNLQFFEEVKSRSASNEGLINAILGNTAFWDMDLNTVTGLNKEVLSIFNALETESTKNLLAGQKL</sequence>
<feature type="domain" description="Mannitol dehydrogenase C-terminal" evidence="4">
    <location>
        <begin position="273"/>
        <end position="459"/>
    </location>
</feature>
<dbReference type="InterPro" id="IPR013118">
    <property type="entry name" value="Mannitol_DH_C"/>
</dbReference>
<protein>
    <submittedName>
        <fullName evidence="5">Tagaturonate reductase</fullName>
    </submittedName>
</protein>
<evidence type="ECO:0000313" key="6">
    <source>
        <dbReference type="Proteomes" id="UP001172083"/>
    </source>
</evidence>
<dbReference type="InterPro" id="IPR013328">
    <property type="entry name" value="6PGD_dom2"/>
</dbReference>
<dbReference type="Pfam" id="PF01232">
    <property type="entry name" value="Mannitol_dh"/>
    <property type="match status" value="1"/>
</dbReference>
<reference evidence="5" key="1">
    <citation type="submission" date="2023-06" db="EMBL/GenBank/DDBJ databases">
        <title>Genomic of Agaribacillus aureum.</title>
        <authorList>
            <person name="Wang G."/>
        </authorList>
    </citation>
    <scope>NUCLEOTIDE SEQUENCE</scope>
    <source>
        <strain evidence="5">BMA12</strain>
    </source>
</reference>
<keyword evidence="1" id="KW-0560">Oxidoreductase</keyword>
<evidence type="ECO:0000313" key="5">
    <source>
        <dbReference type="EMBL" id="MDN5211699.1"/>
    </source>
</evidence>
<dbReference type="Proteomes" id="UP001172083">
    <property type="component" value="Unassembled WGS sequence"/>
</dbReference>
<comment type="caution">
    <text evidence="5">The sequence shown here is derived from an EMBL/GenBank/DDBJ whole genome shotgun (WGS) entry which is preliminary data.</text>
</comment>
<dbReference type="PANTHER" id="PTHR30524:SF0">
    <property type="entry name" value="ALTRONATE OXIDOREDUCTASE-RELATED"/>
    <property type="match status" value="1"/>
</dbReference>
<keyword evidence="6" id="KW-1185">Reference proteome</keyword>
<dbReference type="Gene3D" id="3.40.50.720">
    <property type="entry name" value="NAD(P)-binding Rossmann-like Domain"/>
    <property type="match status" value="1"/>
</dbReference>
<dbReference type="InterPro" id="IPR013131">
    <property type="entry name" value="Mannitol_DH_N"/>
</dbReference>
<dbReference type="InterPro" id="IPR036291">
    <property type="entry name" value="NAD(P)-bd_dom_sf"/>
</dbReference>
<proteinExistence type="predicted"/>
<name>A0ABT8L1R5_9BACT</name>
<gene>
    <name evidence="5" type="ORF">QQ020_06545</name>
</gene>
<organism evidence="5 6">
    <name type="scientific">Agaribacillus aureus</name>
    <dbReference type="NCBI Taxonomy" id="3051825"/>
    <lineage>
        <taxon>Bacteria</taxon>
        <taxon>Pseudomonadati</taxon>
        <taxon>Bacteroidota</taxon>
        <taxon>Cytophagia</taxon>
        <taxon>Cytophagales</taxon>
        <taxon>Splendidivirgaceae</taxon>
        <taxon>Agaribacillus</taxon>
    </lineage>
</organism>
<dbReference type="RefSeq" id="WP_346757028.1">
    <property type="nucleotide sequence ID" value="NZ_JAUJEB010000001.1"/>
</dbReference>
<evidence type="ECO:0000259" key="4">
    <source>
        <dbReference type="Pfam" id="PF08125"/>
    </source>
</evidence>
<feature type="domain" description="Mannitol dehydrogenase N-terminal" evidence="3">
    <location>
        <begin position="17"/>
        <end position="252"/>
    </location>
</feature>
<dbReference type="NCBIfam" id="NF002969">
    <property type="entry name" value="PRK03643.1"/>
    <property type="match status" value="1"/>
</dbReference>
<dbReference type="PANTHER" id="PTHR30524">
    <property type="entry name" value="MANNITOL-1-PHOSPHATE 5-DEHYDROGENASE"/>
    <property type="match status" value="1"/>
</dbReference>
<dbReference type="EMBL" id="JAUJEB010000001">
    <property type="protein sequence ID" value="MDN5211699.1"/>
    <property type="molecule type" value="Genomic_DNA"/>
</dbReference>
<evidence type="ECO:0000259" key="3">
    <source>
        <dbReference type="Pfam" id="PF01232"/>
    </source>
</evidence>
<dbReference type="InterPro" id="IPR008927">
    <property type="entry name" value="6-PGluconate_DH-like_C_sf"/>
</dbReference>
<dbReference type="InterPro" id="IPR000669">
    <property type="entry name" value="Mannitol_DH"/>
</dbReference>
<dbReference type="SUPFAM" id="SSF48179">
    <property type="entry name" value="6-phosphogluconate dehydrogenase C-terminal domain-like"/>
    <property type="match status" value="1"/>
</dbReference>
<dbReference type="Pfam" id="PF08125">
    <property type="entry name" value="Mannitol_dh_C"/>
    <property type="match status" value="1"/>
</dbReference>
<dbReference type="SUPFAM" id="SSF51735">
    <property type="entry name" value="NAD(P)-binding Rossmann-fold domains"/>
    <property type="match status" value="1"/>
</dbReference>
<dbReference type="Gene3D" id="1.10.1040.10">
    <property type="entry name" value="N-(1-d-carboxylethyl)-l-norvaline Dehydrogenase, domain 2"/>
    <property type="match status" value="1"/>
</dbReference>
<dbReference type="PRINTS" id="PR00084">
    <property type="entry name" value="MTLDHDRGNASE"/>
</dbReference>